<comment type="caution">
    <text evidence="1">The sequence shown here is derived from an EMBL/GenBank/DDBJ whole genome shotgun (WGS) entry which is preliminary data.</text>
</comment>
<dbReference type="Proteomes" id="UP000030321">
    <property type="component" value="Unassembled WGS sequence"/>
</dbReference>
<reference evidence="2" key="1">
    <citation type="journal article" date="2015" name="Genome">
        <title>Whole Genome Sequence of the Non-Microcystin-Producing Microcystis aeruginosa Strain NIES-44.</title>
        <authorList>
            <person name="Okano K."/>
            <person name="Miyata N."/>
            <person name="Ozaki Y."/>
        </authorList>
    </citation>
    <scope>NUCLEOTIDE SEQUENCE [LARGE SCALE GENOMIC DNA]</scope>
    <source>
        <strain evidence="2">NIES-44</strain>
    </source>
</reference>
<organism evidence="1 2">
    <name type="scientific">Microcystis aeruginosa NIES-44</name>
    <dbReference type="NCBI Taxonomy" id="449439"/>
    <lineage>
        <taxon>Bacteria</taxon>
        <taxon>Bacillati</taxon>
        <taxon>Cyanobacteriota</taxon>
        <taxon>Cyanophyceae</taxon>
        <taxon>Oscillatoriophycideae</taxon>
        <taxon>Chroococcales</taxon>
        <taxon>Microcystaceae</taxon>
        <taxon>Microcystis</taxon>
    </lineage>
</organism>
<protein>
    <submittedName>
        <fullName evidence="1">Uncharacterized protein</fullName>
    </submittedName>
</protein>
<evidence type="ECO:0000313" key="2">
    <source>
        <dbReference type="Proteomes" id="UP000030321"/>
    </source>
</evidence>
<accession>A0A0A1VQL5</accession>
<dbReference type="EMBL" id="BBPA01000018">
    <property type="protein sequence ID" value="GAL92015.1"/>
    <property type="molecule type" value="Genomic_DNA"/>
</dbReference>
<dbReference type="AlphaFoldDB" id="A0A0A1VQL5"/>
<sequence length="41" mass="4702">MGHLQELSYNRYDTDLKSQFPEMSNVTFSTLPVKDNAYSSS</sequence>
<evidence type="ECO:0000313" key="1">
    <source>
        <dbReference type="EMBL" id="GAL92015.1"/>
    </source>
</evidence>
<gene>
    <name evidence="1" type="ORF">N44_00303</name>
</gene>
<name>A0A0A1VQL5_MICAE</name>
<proteinExistence type="predicted"/>